<feature type="domain" description="Carboxylesterase type B" evidence="7">
    <location>
        <begin position="21"/>
        <end position="514"/>
    </location>
</feature>
<name>A0A1U9X1Y5_PIERA</name>
<dbReference type="InterPro" id="IPR050309">
    <property type="entry name" value="Type-B_Carboxylest/Lipase"/>
</dbReference>
<dbReference type="EC" id="3.1.1.-" evidence="6"/>
<dbReference type="PANTHER" id="PTHR11559">
    <property type="entry name" value="CARBOXYLESTERASE"/>
    <property type="match status" value="1"/>
</dbReference>
<feature type="chain" id="PRO_5011835235" description="Carboxylic ester hydrolase" evidence="6">
    <location>
        <begin position="18"/>
        <end position="542"/>
    </location>
</feature>
<dbReference type="PROSITE" id="PS00122">
    <property type="entry name" value="CARBOXYLESTERASE_B_1"/>
    <property type="match status" value="1"/>
</dbReference>
<feature type="signal peptide" evidence="6">
    <location>
        <begin position="1"/>
        <end position="17"/>
    </location>
</feature>
<dbReference type="Gene3D" id="3.40.50.1820">
    <property type="entry name" value="alpha/beta hydrolase"/>
    <property type="match status" value="1"/>
</dbReference>
<keyword evidence="4" id="KW-1015">Disulfide bond</keyword>
<keyword evidence="3 6" id="KW-0378">Hydrolase</keyword>
<evidence type="ECO:0000259" key="7">
    <source>
        <dbReference type="Pfam" id="PF00135"/>
    </source>
</evidence>
<evidence type="ECO:0000256" key="5">
    <source>
        <dbReference type="ARBA" id="ARBA00023180"/>
    </source>
</evidence>
<evidence type="ECO:0000256" key="6">
    <source>
        <dbReference type="RuleBase" id="RU361235"/>
    </source>
</evidence>
<keyword evidence="2" id="KW-0719">Serine esterase</keyword>
<organism evidence="8">
    <name type="scientific">Pieris rapae</name>
    <name type="common">Small white butterfly</name>
    <name type="synonym">Artogeia rapae</name>
    <dbReference type="NCBI Taxonomy" id="64459"/>
    <lineage>
        <taxon>Eukaryota</taxon>
        <taxon>Metazoa</taxon>
        <taxon>Ecdysozoa</taxon>
        <taxon>Arthropoda</taxon>
        <taxon>Hexapoda</taxon>
        <taxon>Insecta</taxon>
        <taxon>Pterygota</taxon>
        <taxon>Neoptera</taxon>
        <taxon>Endopterygota</taxon>
        <taxon>Lepidoptera</taxon>
        <taxon>Glossata</taxon>
        <taxon>Ditrysia</taxon>
        <taxon>Papilionoidea</taxon>
        <taxon>Pieridae</taxon>
        <taxon>Pierinae</taxon>
        <taxon>Pieris</taxon>
    </lineage>
</organism>
<dbReference type="InterPro" id="IPR002018">
    <property type="entry name" value="CarbesteraseB"/>
</dbReference>
<proteinExistence type="evidence at transcript level"/>
<protein>
    <recommendedName>
        <fullName evidence="6">Carboxylic ester hydrolase</fullName>
        <ecNumber evidence="6">3.1.1.-</ecNumber>
    </recommendedName>
</protein>
<dbReference type="InterPro" id="IPR029058">
    <property type="entry name" value="AB_hydrolase_fold"/>
</dbReference>
<keyword evidence="6" id="KW-0732">Signal</keyword>
<dbReference type="EMBL" id="KY021875">
    <property type="protein sequence ID" value="AQY62764.1"/>
    <property type="molecule type" value="mRNA"/>
</dbReference>
<dbReference type="GO" id="GO:0052689">
    <property type="term" value="F:carboxylic ester hydrolase activity"/>
    <property type="evidence" value="ECO:0007669"/>
    <property type="project" value="UniProtKB-KW"/>
</dbReference>
<accession>A0A1U9X1Y5</accession>
<sequence length="542" mass="61278">MWKWLVFIWLVATKLLKDPGPVIKVKDGLLRGRTSVDGNSYQYFGIPYGTVDQTNRFQAPLPPIKWKGIFEAINENTRCPQKMFGPIIAGAEDCLKLNIYTPITTVSHLRAVMVYIHGGCFFEGIGSAFLYGPDYFVDNDVIFVGINYRLNVEGFLCLGIKEAPGNAGLKDQIAALRWIKDNIAAFGGNPNNITIFGESAGAVSVSHHIMSPASKGLFSRAILQSGSALAPWGLQHDPLETARNLAKEFGYYGKDPLEIYKTLSNRSFGELINAIKFKENKNYITADILFAPCVESAIPGVEPVITKHPVDTIISGNYTKVPMIIGYNDQEGIYFVAKDFGTSLKQKPNDILHGDLEFPSELSKNASMQEINKYYFSSGKEDFIMDMINLYSDLHFKYPAVIESELYARTSDQPIYYYLFKYSGYINMPKIISHFGFVQGASHADELFYLFKPHTFPLPTRILETHMIKRMVTLWTNFAKYGEPTPTTSPVLPVKWQPSKAWNPTALVIDRHFTTSPLWDEGSISLWNKTYIKYRRKHYGFR</sequence>
<dbReference type="AlphaFoldDB" id="A0A1U9X1Y5"/>
<evidence type="ECO:0000313" key="8">
    <source>
        <dbReference type="EMBL" id="AQY62764.1"/>
    </source>
</evidence>
<dbReference type="InterPro" id="IPR019826">
    <property type="entry name" value="Carboxylesterase_B_AS"/>
</dbReference>
<dbReference type="SUPFAM" id="SSF53474">
    <property type="entry name" value="alpha/beta-Hydrolases"/>
    <property type="match status" value="1"/>
</dbReference>
<keyword evidence="5" id="KW-0325">Glycoprotein</keyword>
<evidence type="ECO:0000256" key="2">
    <source>
        <dbReference type="ARBA" id="ARBA00022487"/>
    </source>
</evidence>
<comment type="similarity">
    <text evidence="1 6">Belongs to the type-B carboxylesterase/lipase family.</text>
</comment>
<evidence type="ECO:0000256" key="4">
    <source>
        <dbReference type="ARBA" id="ARBA00023157"/>
    </source>
</evidence>
<evidence type="ECO:0000256" key="3">
    <source>
        <dbReference type="ARBA" id="ARBA00022801"/>
    </source>
</evidence>
<reference evidence="8" key="1">
    <citation type="submission" date="2016-10" db="EMBL/GenBank/DDBJ databases">
        <title>Identification of esterase-like genes from the cabbage butterfly, Pieris rapae.</title>
        <authorList>
            <person name="Liu S."/>
        </authorList>
    </citation>
    <scope>NUCLEOTIDE SEQUENCE</scope>
    <source>
        <strain evidence="8">SH</strain>
    </source>
</reference>
<dbReference type="Pfam" id="PF00135">
    <property type="entry name" value="COesterase"/>
    <property type="match status" value="1"/>
</dbReference>
<evidence type="ECO:0000256" key="1">
    <source>
        <dbReference type="ARBA" id="ARBA00005964"/>
    </source>
</evidence>